<reference evidence="7" key="1">
    <citation type="journal article" date="2019" name="Int. J. Syst. Evol. Microbiol.">
        <title>The Global Catalogue of Microorganisms (GCM) 10K type strain sequencing project: providing services to taxonomists for standard genome sequencing and annotation.</title>
        <authorList>
            <consortium name="The Broad Institute Genomics Platform"/>
            <consortium name="The Broad Institute Genome Sequencing Center for Infectious Disease"/>
            <person name="Wu L."/>
            <person name="Ma J."/>
        </authorList>
    </citation>
    <scope>NUCLEOTIDE SEQUENCE [LARGE SCALE GENOMIC DNA]</scope>
    <source>
        <strain evidence="7">KCTC 42423</strain>
    </source>
</reference>
<feature type="transmembrane region" description="Helical" evidence="4">
    <location>
        <begin position="60"/>
        <end position="83"/>
    </location>
</feature>
<feature type="transmembrane region" description="Helical" evidence="4">
    <location>
        <begin position="129"/>
        <end position="146"/>
    </location>
</feature>
<feature type="transmembrane region" description="Helical" evidence="4">
    <location>
        <begin position="204"/>
        <end position="225"/>
    </location>
</feature>
<feature type="domain" description="HTH araC/xylS-type" evidence="5">
    <location>
        <begin position="266"/>
        <end position="369"/>
    </location>
</feature>
<dbReference type="EMBL" id="JBHULX010000003">
    <property type="protein sequence ID" value="MFD2590057.1"/>
    <property type="molecule type" value="Genomic_DNA"/>
</dbReference>
<feature type="transmembrane region" description="Helical" evidence="4">
    <location>
        <begin position="35"/>
        <end position="54"/>
    </location>
</feature>
<keyword evidence="3" id="KW-0804">Transcription</keyword>
<keyword evidence="2" id="KW-0238">DNA-binding</keyword>
<dbReference type="PANTHER" id="PTHR43280:SF2">
    <property type="entry name" value="HTH-TYPE TRANSCRIPTIONAL REGULATOR EXSA"/>
    <property type="match status" value="1"/>
</dbReference>
<dbReference type="PROSITE" id="PS01124">
    <property type="entry name" value="HTH_ARAC_FAMILY_2"/>
    <property type="match status" value="1"/>
</dbReference>
<dbReference type="RefSeq" id="WP_378255871.1">
    <property type="nucleotide sequence ID" value="NZ_JBHSJV010000001.1"/>
</dbReference>
<dbReference type="PRINTS" id="PR00032">
    <property type="entry name" value="HTHARAC"/>
</dbReference>
<keyword evidence="7" id="KW-1185">Reference proteome</keyword>
<sequence>MEEIITFLIYSGISVTLFLVLLLSRKWKNGAPPKVLSYFLISYLILFLTLSSSYLENDTISFFIFPIGIVIPFAMGTLLFFYIKAIYYHKLVSAKVILGHLIPFFLAILLCSIPAYLMNNMGQNIKYNISYSIPCIGLIHFGFYIFKSYKLLRESRSEVKQYYASLYKNDLKWLAIWVKGFFLFFIIDLISGLLISIFTSSLEFVIYFQILYLVSLIWYLGYYGIHQTTVFLPSSILSEEDTSPPSSTSIVHIDCQSEELILARKKLETIFTDQELFKKQDLSLRETAVTLELSNKKLSHILNECLQTNFYEYVNTHRVRYFCKKVKEGDAEKLTLLAIAYEAGFNSKATFNRVFKKQTGMTPIQFKKQV</sequence>
<keyword evidence="4" id="KW-0812">Transmembrane</keyword>
<evidence type="ECO:0000256" key="1">
    <source>
        <dbReference type="ARBA" id="ARBA00023015"/>
    </source>
</evidence>
<keyword evidence="4" id="KW-1133">Transmembrane helix</keyword>
<organism evidence="6 7">
    <name type="scientific">Aquimarina hainanensis</name>
    <dbReference type="NCBI Taxonomy" id="1578017"/>
    <lineage>
        <taxon>Bacteria</taxon>
        <taxon>Pseudomonadati</taxon>
        <taxon>Bacteroidota</taxon>
        <taxon>Flavobacteriia</taxon>
        <taxon>Flavobacteriales</taxon>
        <taxon>Flavobacteriaceae</taxon>
        <taxon>Aquimarina</taxon>
    </lineage>
</organism>
<dbReference type="Pfam" id="PF12833">
    <property type="entry name" value="HTH_18"/>
    <property type="match status" value="1"/>
</dbReference>
<dbReference type="InterPro" id="IPR009057">
    <property type="entry name" value="Homeodomain-like_sf"/>
</dbReference>
<protein>
    <submittedName>
        <fullName evidence="6">Helix-turn-helix domain-containing protein</fullName>
    </submittedName>
</protein>
<dbReference type="Gene3D" id="1.10.10.60">
    <property type="entry name" value="Homeodomain-like"/>
    <property type="match status" value="1"/>
</dbReference>
<dbReference type="SUPFAM" id="SSF46689">
    <property type="entry name" value="Homeodomain-like"/>
    <property type="match status" value="1"/>
</dbReference>
<dbReference type="Proteomes" id="UP001597459">
    <property type="component" value="Unassembled WGS sequence"/>
</dbReference>
<feature type="transmembrane region" description="Helical" evidence="4">
    <location>
        <begin position="176"/>
        <end position="198"/>
    </location>
</feature>
<feature type="transmembrane region" description="Helical" evidence="4">
    <location>
        <begin position="95"/>
        <end position="117"/>
    </location>
</feature>
<evidence type="ECO:0000256" key="3">
    <source>
        <dbReference type="ARBA" id="ARBA00023163"/>
    </source>
</evidence>
<dbReference type="SMART" id="SM00342">
    <property type="entry name" value="HTH_ARAC"/>
    <property type="match status" value="1"/>
</dbReference>
<evidence type="ECO:0000256" key="4">
    <source>
        <dbReference type="SAM" id="Phobius"/>
    </source>
</evidence>
<feature type="transmembrane region" description="Helical" evidence="4">
    <location>
        <begin position="6"/>
        <end position="23"/>
    </location>
</feature>
<dbReference type="PANTHER" id="PTHR43280">
    <property type="entry name" value="ARAC-FAMILY TRANSCRIPTIONAL REGULATOR"/>
    <property type="match status" value="1"/>
</dbReference>
<name>A0ABW5N3G3_9FLAO</name>
<accession>A0ABW5N3G3</accession>
<keyword evidence="4" id="KW-0472">Membrane</keyword>
<dbReference type="InterPro" id="IPR020449">
    <property type="entry name" value="Tscrpt_reg_AraC-type_HTH"/>
</dbReference>
<gene>
    <name evidence="6" type="ORF">ACFSTE_04395</name>
</gene>
<comment type="caution">
    <text evidence="6">The sequence shown here is derived from an EMBL/GenBank/DDBJ whole genome shotgun (WGS) entry which is preliminary data.</text>
</comment>
<keyword evidence="1" id="KW-0805">Transcription regulation</keyword>
<evidence type="ECO:0000259" key="5">
    <source>
        <dbReference type="PROSITE" id="PS01124"/>
    </source>
</evidence>
<proteinExistence type="predicted"/>
<dbReference type="InterPro" id="IPR018060">
    <property type="entry name" value="HTH_AraC"/>
</dbReference>
<evidence type="ECO:0000256" key="2">
    <source>
        <dbReference type="ARBA" id="ARBA00023125"/>
    </source>
</evidence>
<evidence type="ECO:0000313" key="7">
    <source>
        <dbReference type="Proteomes" id="UP001597459"/>
    </source>
</evidence>
<evidence type="ECO:0000313" key="6">
    <source>
        <dbReference type="EMBL" id="MFD2590057.1"/>
    </source>
</evidence>